<reference evidence="2" key="1">
    <citation type="submission" date="2022-01" db="EMBL/GenBank/DDBJ databases">
        <title>Gordonia xiamenensis sp. nov., isolated from surface seawater in Xiamen.</title>
        <authorList>
            <person name="He Y.F."/>
        </authorList>
    </citation>
    <scope>NUCLEOTIDE SEQUENCE</scope>
    <source>
        <strain evidence="2">GW1C4-4</strain>
    </source>
</reference>
<evidence type="ECO:0000313" key="2">
    <source>
        <dbReference type="EMBL" id="MCF3939945.1"/>
    </source>
</evidence>
<dbReference type="Proteomes" id="UP001108089">
    <property type="component" value="Unassembled WGS sequence"/>
</dbReference>
<dbReference type="EMBL" id="JAKGCU010000016">
    <property type="protein sequence ID" value="MCF3939945.1"/>
    <property type="molecule type" value="Genomic_DNA"/>
</dbReference>
<evidence type="ECO:0000313" key="3">
    <source>
        <dbReference type="Proteomes" id="UP001108089"/>
    </source>
</evidence>
<feature type="domain" description="4Fe-4S Wbl-type" evidence="1">
    <location>
        <begin position="1"/>
        <end position="60"/>
    </location>
</feature>
<accession>A0ABS9DNZ2</accession>
<sequence length="79" mass="8996">MFSPDEVESKPREHAMKRLTKDARQVCLMCPVIAECANTALGQLYPWGVWAGIAFSGNRMHHLQRDKLRMLAAERREAA</sequence>
<comment type="caution">
    <text evidence="2">The sequence shown here is derived from an EMBL/GenBank/DDBJ whole genome shotgun (WGS) entry which is preliminary data.</text>
</comment>
<protein>
    <submittedName>
        <fullName evidence="2">WhiB family transcriptional regulator</fullName>
    </submittedName>
</protein>
<proteinExistence type="predicted"/>
<keyword evidence="3" id="KW-1185">Reference proteome</keyword>
<dbReference type="InterPro" id="IPR034768">
    <property type="entry name" value="4FE4S_WBL"/>
</dbReference>
<name>A0ABS9DNZ2_9ACTN</name>
<dbReference type="Pfam" id="PF02467">
    <property type="entry name" value="Whib"/>
    <property type="match status" value="1"/>
</dbReference>
<gene>
    <name evidence="2" type="ORF">L1892_16330</name>
</gene>
<dbReference type="PROSITE" id="PS51674">
    <property type="entry name" value="4FE4S_WBL"/>
    <property type="match status" value="1"/>
</dbReference>
<evidence type="ECO:0000259" key="1">
    <source>
        <dbReference type="PROSITE" id="PS51674"/>
    </source>
</evidence>
<organism evidence="2 3">
    <name type="scientific">Gordonia tangerina</name>
    <dbReference type="NCBI Taxonomy" id="2911060"/>
    <lineage>
        <taxon>Bacteria</taxon>
        <taxon>Bacillati</taxon>
        <taxon>Actinomycetota</taxon>
        <taxon>Actinomycetes</taxon>
        <taxon>Mycobacteriales</taxon>
        <taxon>Gordoniaceae</taxon>
        <taxon>Gordonia</taxon>
    </lineage>
</organism>